<gene>
    <name evidence="3" type="ORF">HF086_005202</name>
</gene>
<dbReference type="Proteomes" id="UP000814243">
    <property type="component" value="Unassembled WGS sequence"/>
</dbReference>
<dbReference type="InterPro" id="IPR040676">
    <property type="entry name" value="DUF5641"/>
</dbReference>
<proteinExistence type="predicted"/>
<feature type="domain" description="DUF5641" evidence="2">
    <location>
        <begin position="770"/>
        <end position="861"/>
    </location>
</feature>
<dbReference type="Pfam" id="PF18701">
    <property type="entry name" value="DUF5641"/>
    <property type="match status" value="1"/>
</dbReference>
<evidence type="ECO:0000259" key="1">
    <source>
        <dbReference type="Pfam" id="PF17921"/>
    </source>
</evidence>
<evidence type="ECO:0000313" key="4">
    <source>
        <dbReference type="Proteomes" id="UP000814243"/>
    </source>
</evidence>
<dbReference type="Pfam" id="PF17921">
    <property type="entry name" value="Integrase_H2C2"/>
    <property type="match status" value="1"/>
</dbReference>
<organism evidence="3 4">
    <name type="scientific">Spodoptera exigua</name>
    <name type="common">Beet armyworm</name>
    <name type="synonym">Noctua fulgens</name>
    <dbReference type="NCBI Taxonomy" id="7107"/>
    <lineage>
        <taxon>Eukaryota</taxon>
        <taxon>Metazoa</taxon>
        <taxon>Ecdysozoa</taxon>
        <taxon>Arthropoda</taxon>
        <taxon>Hexapoda</taxon>
        <taxon>Insecta</taxon>
        <taxon>Pterygota</taxon>
        <taxon>Neoptera</taxon>
        <taxon>Endopterygota</taxon>
        <taxon>Lepidoptera</taxon>
        <taxon>Glossata</taxon>
        <taxon>Ditrysia</taxon>
        <taxon>Noctuoidea</taxon>
        <taxon>Noctuidae</taxon>
        <taxon>Amphipyrinae</taxon>
        <taxon>Spodoptera</taxon>
    </lineage>
</organism>
<feature type="domain" description="Integrase zinc-binding" evidence="1">
    <location>
        <begin position="698"/>
        <end position="752"/>
    </location>
</feature>
<accession>A0A922MZ90</accession>
<dbReference type="Pfam" id="PF05380">
    <property type="entry name" value="Peptidase_A17"/>
    <property type="match status" value="1"/>
</dbReference>
<dbReference type="InterPro" id="IPR041588">
    <property type="entry name" value="Integrase_H2C2"/>
</dbReference>
<dbReference type="EMBL" id="JACEFF010000019">
    <property type="protein sequence ID" value="KAH9645553.1"/>
    <property type="molecule type" value="Genomic_DNA"/>
</dbReference>
<protein>
    <submittedName>
        <fullName evidence="3">Uncharacterized protein</fullName>
    </submittedName>
</protein>
<reference evidence="3" key="1">
    <citation type="journal article" date="2021" name="G3 (Bethesda)">
        <title>Genome and transcriptome analysis of the beet armyworm Spodoptera exigua reveals targets for pest control. .</title>
        <authorList>
            <person name="Simon S."/>
            <person name="Breeschoten T."/>
            <person name="Jansen H.J."/>
            <person name="Dirks R.P."/>
            <person name="Schranz M.E."/>
            <person name="Ros V.I.D."/>
        </authorList>
    </citation>
    <scope>NUCLEOTIDE SEQUENCE</scope>
    <source>
        <strain evidence="3">TB_SE_WUR_2020</strain>
    </source>
</reference>
<evidence type="ECO:0000313" key="3">
    <source>
        <dbReference type="EMBL" id="KAH9645553.1"/>
    </source>
</evidence>
<name>A0A922MZ90_SPOEX</name>
<dbReference type="AlphaFoldDB" id="A0A922MZ90"/>
<dbReference type="PANTHER" id="PTHR47331">
    <property type="entry name" value="PHD-TYPE DOMAIN-CONTAINING PROTEIN"/>
    <property type="match status" value="1"/>
</dbReference>
<sequence>MALLTKQVGIFEDIKTLCTNYKKDSITRKNVEYLEKRLKNLEELWVLVKVKSADGTYVTLRGLLDQGSQINLITENAAQLLRLPRKKLDAAVTGIGSTSRTCKGLLHLECQSIHSSYKFNVQALILPNLTSKLPSCSFQSAGWTHLQNLKLADPNYNVSSSIDLLLGADVYADIVLDGVLKGDQQSPIAQQTHLGWILCGKLKTFNCHFTLFDTTNLTKYWESEDIAPSMEDIQRSDQCELYYQETTKRDSDGKYIVKMPMNHNYDKDLGSSKSAAIAQFLQQEKRLCKNEKLSTMYKNFIREYLELQHMKPAGQITSNQLECYLPHHGVLREQSTTTKLRVVFNAAQKTSSGKKEWLRLKDQLDELKTITINRWIGTIHNKIELFAFCDASEKAYSCVIYTRALNETGEPKLSLLAAKTRVAPLANKLSLPRLELSGALLLSQLVCKIIESLTEHTITTWAWCDSKVVLAWLQGATSKWEKYVENRVIKIKQVVPASNWFYIESKNNPADCATRGLYPKQLVNFHLWWNGPATMRTFPDKPKEQHSCLLTTTMEQKSTAPTLSQPENIIINLINNYSNLNWVTRIIAWIVRFRTNSLSKAKQVKKFDAGRQKQHNDLTLTANELNCATNIITRNVQRLEFSSEYDLLLKNEHVSTKSKICKLSPYIDKEGILRVGGRLNKTNLPPGMKNPAILPRKHRLTELLISQAHIATLHGGARLTLAFIRQHYWIIGGNRAVKTQLRQCIRCHRFKPTENYQFMADLPPQRVTPWQLTENMFHQFWKHWSSDYLATLQARSKWLKPTPNIKPDDVVLIKENNLPPGKWALGRIIEVHPGSDGYVRVATIKTQGGTLKRPITKLSPLPIETRH</sequence>
<dbReference type="PANTHER" id="PTHR47331:SF1">
    <property type="entry name" value="GAG-LIKE PROTEIN"/>
    <property type="match status" value="1"/>
</dbReference>
<dbReference type="InterPro" id="IPR008042">
    <property type="entry name" value="Retrotrans_Pao"/>
</dbReference>
<evidence type="ECO:0000259" key="2">
    <source>
        <dbReference type="Pfam" id="PF18701"/>
    </source>
</evidence>
<dbReference type="Gene3D" id="1.10.340.70">
    <property type="match status" value="1"/>
</dbReference>
<comment type="caution">
    <text evidence="3">The sequence shown here is derived from an EMBL/GenBank/DDBJ whole genome shotgun (WGS) entry which is preliminary data.</text>
</comment>